<evidence type="ECO:0000313" key="3">
    <source>
        <dbReference type="EMBL" id="EPS73231.1"/>
    </source>
</evidence>
<dbReference type="Pfam" id="PF24477">
    <property type="entry name" value="ARM_At3g06530"/>
    <property type="match status" value="1"/>
</dbReference>
<dbReference type="GO" id="GO:0030686">
    <property type="term" value="C:90S preribosome"/>
    <property type="evidence" value="ECO:0007669"/>
    <property type="project" value="TreeGrafter"/>
</dbReference>
<dbReference type="GO" id="GO:0032040">
    <property type="term" value="C:small-subunit processome"/>
    <property type="evidence" value="ECO:0007669"/>
    <property type="project" value="TreeGrafter"/>
</dbReference>
<dbReference type="AlphaFoldDB" id="S8D701"/>
<accession>S8D701</accession>
<dbReference type="InterPro" id="IPR040191">
    <property type="entry name" value="UTP10"/>
</dbReference>
<dbReference type="InterPro" id="IPR022125">
    <property type="entry name" value="U3snoRNP10_N"/>
</dbReference>
<evidence type="ECO:0000259" key="1">
    <source>
        <dbReference type="Pfam" id="PF12397"/>
    </source>
</evidence>
<gene>
    <name evidence="3" type="ORF">M569_01522</name>
</gene>
<dbReference type="GO" id="GO:0030515">
    <property type="term" value="F:snoRNA binding"/>
    <property type="evidence" value="ECO:0007669"/>
    <property type="project" value="TreeGrafter"/>
</dbReference>
<name>S8D701_9LAMI</name>
<comment type="caution">
    <text evidence="3">The sequence shown here is derived from an EMBL/GenBank/DDBJ whole genome shotgun (WGS) entry which is preliminary data.</text>
</comment>
<dbReference type="Proteomes" id="UP000015453">
    <property type="component" value="Unassembled WGS sequence"/>
</dbReference>
<dbReference type="GO" id="GO:0000462">
    <property type="term" value="P:maturation of SSU-rRNA from tricistronic rRNA transcript (SSU-rRNA, 5.8S rRNA, LSU-rRNA)"/>
    <property type="evidence" value="ECO:0007669"/>
    <property type="project" value="TreeGrafter"/>
</dbReference>
<evidence type="ECO:0000313" key="4">
    <source>
        <dbReference type="Proteomes" id="UP000015453"/>
    </source>
</evidence>
<dbReference type="InterPro" id="IPR016024">
    <property type="entry name" value="ARM-type_fold"/>
</dbReference>
<sequence>MPGSSIASQLQAIRVALNVTNEPEPSRRTPFTRPSILFDAKAAADIDVDTIFNLALSGLDVLISSEGRFKNYKSDLFSHQSKELDRELLGLEENNRINASISSYLRLLSGYIELGSALKTLEYLIRRYKNSKWKFLDGVKSSGARLPREIIVQQCLRDMGATPVKKTQPSKEVIGFCTGVVFEVLGIADVHSDMAGAMMIISLLAQKSALSPNVAKSLLSWVAGIARVGSSEDNDLQFVNMCFMTLITIVQLQNLDLIPKKTLNLLNEVRGFPAILANLEKKFNINKFLGVLVDSLVEYSFFDDVHTRVLLSLLETVPLKFYVNQIVVRLVNLQLRLSQGNINSASAESGSTATQILTHLCQIYPDESRRAFLSIMKDTKKSSYDVLCTILGEHFHVSDEVVDPKLLFAMEHSDPEARRLAISSMNTLNISSTKVAGSKKFDDIQDALVRRLYDEKLNVVLAVLSLDNLRDIIDASLLVEPIQHVLHKCTEILISSSSNKTPLHDVALACLQQVVRSFKDQNGYAMKIAAAIFPLLLIQPKTRLSNVKALEFARELSWPFYENLTIPTVGKSLNELKKDADQFLLFFGSCFPFMKSEWGMLEAAGISAEQCKKSFLDRDCKGILEDLSNFKSKDLNYEILACLLFKLIEAFTEAMPGDDSLVGDFSVPHLYLNLTAGMFSVH</sequence>
<dbReference type="GO" id="GO:0045943">
    <property type="term" value="P:positive regulation of transcription by RNA polymerase I"/>
    <property type="evidence" value="ECO:0007669"/>
    <property type="project" value="TreeGrafter"/>
</dbReference>
<dbReference type="Pfam" id="PF12397">
    <property type="entry name" value="U3snoRNP10"/>
    <property type="match status" value="1"/>
</dbReference>
<feature type="domain" description="At3g06530-like ARM-repeats" evidence="2">
    <location>
        <begin position="572"/>
        <end position="662"/>
    </location>
</feature>
<dbReference type="PANTHER" id="PTHR13457:SF1">
    <property type="entry name" value="HEAT REPEAT-CONTAINING PROTEIN 1"/>
    <property type="match status" value="1"/>
</dbReference>
<feature type="domain" description="U3 small nucleolar RNA-associated protein 10 N-terminal" evidence="1">
    <location>
        <begin position="194"/>
        <end position="296"/>
    </location>
</feature>
<dbReference type="SUPFAM" id="SSF48371">
    <property type="entry name" value="ARM repeat"/>
    <property type="match status" value="1"/>
</dbReference>
<reference evidence="3 4" key="1">
    <citation type="journal article" date="2013" name="BMC Genomics">
        <title>The miniature genome of a carnivorous plant Genlisea aurea contains a low number of genes and short non-coding sequences.</title>
        <authorList>
            <person name="Leushkin E.V."/>
            <person name="Sutormin R.A."/>
            <person name="Nabieva E.R."/>
            <person name="Penin A.A."/>
            <person name="Kondrashov A.S."/>
            <person name="Logacheva M.D."/>
        </authorList>
    </citation>
    <scope>NUCLEOTIDE SEQUENCE [LARGE SCALE GENOMIC DNA]</scope>
</reference>
<proteinExistence type="predicted"/>
<organism evidence="3 4">
    <name type="scientific">Genlisea aurea</name>
    <dbReference type="NCBI Taxonomy" id="192259"/>
    <lineage>
        <taxon>Eukaryota</taxon>
        <taxon>Viridiplantae</taxon>
        <taxon>Streptophyta</taxon>
        <taxon>Embryophyta</taxon>
        <taxon>Tracheophyta</taxon>
        <taxon>Spermatophyta</taxon>
        <taxon>Magnoliopsida</taxon>
        <taxon>eudicotyledons</taxon>
        <taxon>Gunneridae</taxon>
        <taxon>Pentapetalae</taxon>
        <taxon>asterids</taxon>
        <taxon>lamiids</taxon>
        <taxon>Lamiales</taxon>
        <taxon>Lentibulariaceae</taxon>
        <taxon>Genlisea</taxon>
    </lineage>
</organism>
<dbReference type="GO" id="GO:0034455">
    <property type="term" value="C:t-UTP complex"/>
    <property type="evidence" value="ECO:0007669"/>
    <property type="project" value="TreeGrafter"/>
</dbReference>
<dbReference type="EMBL" id="AUSU01000511">
    <property type="protein sequence ID" value="EPS73231.1"/>
    <property type="molecule type" value="Genomic_DNA"/>
</dbReference>
<dbReference type="OrthoDB" id="31183at2759"/>
<evidence type="ECO:0000259" key="2">
    <source>
        <dbReference type="Pfam" id="PF24477"/>
    </source>
</evidence>
<dbReference type="InterPro" id="IPR056384">
    <property type="entry name" value="ARM_At3g06530"/>
</dbReference>
<dbReference type="PANTHER" id="PTHR13457">
    <property type="entry name" value="BAP28"/>
    <property type="match status" value="1"/>
</dbReference>
<keyword evidence="4" id="KW-1185">Reference proteome</keyword>
<protein>
    <submittedName>
        <fullName evidence="3">Uncharacterized protein</fullName>
    </submittedName>
</protein>